<protein>
    <submittedName>
        <fullName evidence="1">Uncharacterized protein</fullName>
    </submittedName>
</protein>
<gene>
    <name evidence="1" type="ORF">ACD_2C00053G0001</name>
</gene>
<organism evidence="1">
    <name type="scientific">uncultured bacterium</name>
    <name type="common">gcode 4</name>
    <dbReference type="NCBI Taxonomy" id="1234023"/>
    <lineage>
        <taxon>Bacteria</taxon>
        <taxon>environmental samples</taxon>
    </lineage>
</organism>
<sequence length="73" mass="7989">MFFHKISNPILQVNLINVMVSIITPSGPRHEASSVMEQARCVQEGFGGGIVRDTSLSVTSCKMAFPTPMLFAY</sequence>
<name>K2H2E2_9BACT</name>
<dbReference type="EMBL" id="AMFJ01000053">
    <property type="protein sequence ID" value="EKE30035.1"/>
    <property type="molecule type" value="Genomic_DNA"/>
</dbReference>
<proteinExistence type="predicted"/>
<evidence type="ECO:0000313" key="1">
    <source>
        <dbReference type="EMBL" id="EKE30035.1"/>
    </source>
</evidence>
<feature type="non-terminal residue" evidence="1">
    <location>
        <position position="73"/>
    </location>
</feature>
<reference evidence="1" key="1">
    <citation type="journal article" date="2012" name="Science">
        <title>Fermentation, hydrogen, and sulfur metabolism in multiple uncultivated bacterial phyla.</title>
        <authorList>
            <person name="Wrighton K.C."/>
            <person name="Thomas B.C."/>
            <person name="Sharon I."/>
            <person name="Miller C.S."/>
            <person name="Castelle C.J."/>
            <person name="VerBerkmoes N.C."/>
            <person name="Wilkins M.J."/>
            <person name="Hettich R.L."/>
            <person name="Lipton M.S."/>
            <person name="Williams K.H."/>
            <person name="Long P.E."/>
            <person name="Banfield J.F."/>
        </authorList>
    </citation>
    <scope>NUCLEOTIDE SEQUENCE [LARGE SCALE GENOMIC DNA]</scope>
</reference>
<comment type="caution">
    <text evidence="1">The sequence shown here is derived from an EMBL/GenBank/DDBJ whole genome shotgun (WGS) entry which is preliminary data.</text>
</comment>
<accession>K2H2E2</accession>
<dbReference type="AlphaFoldDB" id="K2H2E2"/>